<evidence type="ECO:0000256" key="5">
    <source>
        <dbReference type="ARBA" id="ARBA00022741"/>
    </source>
</evidence>
<dbReference type="RefSeq" id="WP_139447638.1">
    <property type="nucleotide sequence ID" value="NZ_VDMB01000006.1"/>
</dbReference>
<dbReference type="Gene3D" id="3.40.50.300">
    <property type="entry name" value="P-loop containing nucleotide triphosphate hydrolases"/>
    <property type="match status" value="2"/>
</dbReference>
<dbReference type="PANTHER" id="PTHR47963:SF9">
    <property type="entry name" value="CRISPR-ASSOCIATED ENDONUCLEASE_HELICASE CAS3"/>
    <property type="match status" value="1"/>
</dbReference>
<organism evidence="12 13">
    <name type="scientific">Desulfobotulus mexicanus</name>
    <dbReference type="NCBI Taxonomy" id="2586642"/>
    <lineage>
        <taxon>Bacteria</taxon>
        <taxon>Pseudomonadati</taxon>
        <taxon>Thermodesulfobacteriota</taxon>
        <taxon>Desulfobacteria</taxon>
        <taxon>Desulfobacterales</taxon>
        <taxon>Desulfobacteraceae</taxon>
        <taxon>Desulfobotulus</taxon>
    </lineage>
</organism>
<evidence type="ECO:0000256" key="9">
    <source>
        <dbReference type="ARBA" id="ARBA00023118"/>
    </source>
</evidence>
<dbReference type="InterPro" id="IPR050547">
    <property type="entry name" value="DEAD_box_RNA_helicases"/>
</dbReference>
<dbReference type="EMBL" id="VDMB01000006">
    <property type="protein sequence ID" value="TYT75106.1"/>
    <property type="molecule type" value="Genomic_DNA"/>
</dbReference>
<evidence type="ECO:0000256" key="2">
    <source>
        <dbReference type="ARBA" id="ARBA00009046"/>
    </source>
</evidence>
<dbReference type="AlphaFoldDB" id="A0A5Q4VDV4"/>
<dbReference type="InterPro" id="IPR006483">
    <property type="entry name" value="CRISPR-assoc_Cas3_HD"/>
</dbReference>
<dbReference type="CDD" id="cd09641">
    <property type="entry name" value="Cas3''_I"/>
    <property type="match status" value="1"/>
</dbReference>
<evidence type="ECO:0000259" key="10">
    <source>
        <dbReference type="PROSITE" id="PS51192"/>
    </source>
</evidence>
<evidence type="ECO:0000313" key="13">
    <source>
        <dbReference type="Proteomes" id="UP000321899"/>
    </source>
</evidence>
<proteinExistence type="inferred from homology"/>
<dbReference type="GO" id="GO:0003724">
    <property type="term" value="F:RNA helicase activity"/>
    <property type="evidence" value="ECO:0007669"/>
    <property type="project" value="TreeGrafter"/>
</dbReference>
<dbReference type="CDD" id="cd17930">
    <property type="entry name" value="DEXHc_cas3"/>
    <property type="match status" value="1"/>
</dbReference>
<keyword evidence="5" id="KW-0547">Nucleotide-binding</keyword>
<gene>
    <name evidence="12" type="primary">cas3</name>
    <name evidence="12" type="ORF">FIM25_06860</name>
</gene>
<keyword evidence="8" id="KW-0067">ATP-binding</keyword>
<dbReference type="Pfam" id="PF01966">
    <property type="entry name" value="HD"/>
    <property type="match status" value="1"/>
</dbReference>
<comment type="similarity">
    <text evidence="2">In the central section; belongs to the CRISPR-associated helicase Cas3 family.</text>
</comment>
<dbReference type="InterPro" id="IPR054712">
    <property type="entry name" value="Cas3-like_dom"/>
</dbReference>
<keyword evidence="4" id="KW-0479">Metal-binding</keyword>
<dbReference type="Pfam" id="PF00270">
    <property type="entry name" value="DEAD"/>
    <property type="match status" value="1"/>
</dbReference>
<evidence type="ECO:0000256" key="3">
    <source>
        <dbReference type="ARBA" id="ARBA00022722"/>
    </source>
</evidence>
<dbReference type="GO" id="GO:0016787">
    <property type="term" value="F:hydrolase activity"/>
    <property type="evidence" value="ECO:0007669"/>
    <property type="project" value="UniProtKB-KW"/>
</dbReference>
<dbReference type="InterPro" id="IPR006674">
    <property type="entry name" value="HD_domain"/>
</dbReference>
<evidence type="ECO:0000313" key="12">
    <source>
        <dbReference type="EMBL" id="TYT75106.1"/>
    </source>
</evidence>
<feature type="domain" description="Helicase ATP-binding" evidence="10">
    <location>
        <begin position="217"/>
        <end position="402"/>
    </location>
</feature>
<dbReference type="Proteomes" id="UP000321899">
    <property type="component" value="Unassembled WGS sequence"/>
</dbReference>
<comment type="similarity">
    <text evidence="1">In the N-terminal section; belongs to the CRISPR-associated nuclease Cas3-HD family.</text>
</comment>
<dbReference type="GO" id="GO:0046872">
    <property type="term" value="F:metal ion binding"/>
    <property type="evidence" value="ECO:0007669"/>
    <property type="project" value="UniProtKB-KW"/>
</dbReference>
<dbReference type="PROSITE" id="PS51192">
    <property type="entry name" value="HELICASE_ATP_BIND_1"/>
    <property type="match status" value="1"/>
</dbReference>
<evidence type="ECO:0000259" key="11">
    <source>
        <dbReference type="PROSITE" id="PS51643"/>
    </source>
</evidence>
<dbReference type="Pfam" id="PF22590">
    <property type="entry name" value="Cas3-like_C_2"/>
    <property type="match status" value="1"/>
</dbReference>
<evidence type="ECO:0000256" key="6">
    <source>
        <dbReference type="ARBA" id="ARBA00022801"/>
    </source>
</evidence>
<keyword evidence="3" id="KW-0540">Nuclease</keyword>
<dbReference type="InterPro" id="IPR027417">
    <property type="entry name" value="P-loop_NTPase"/>
</dbReference>
<name>A0A5Q4VDV4_9BACT</name>
<keyword evidence="9" id="KW-0051">Antiviral defense</keyword>
<dbReference type="PANTHER" id="PTHR47963">
    <property type="entry name" value="DEAD-BOX ATP-DEPENDENT RNA HELICASE 47, MITOCHONDRIAL"/>
    <property type="match status" value="1"/>
</dbReference>
<dbReference type="SMART" id="SM00487">
    <property type="entry name" value="DEXDc"/>
    <property type="match status" value="1"/>
</dbReference>
<dbReference type="InterPro" id="IPR011545">
    <property type="entry name" value="DEAD/DEAH_box_helicase_dom"/>
</dbReference>
<dbReference type="NCBIfam" id="TIGR01596">
    <property type="entry name" value="cas3_HD"/>
    <property type="match status" value="1"/>
</dbReference>
<dbReference type="InterPro" id="IPR014001">
    <property type="entry name" value="Helicase_ATP-bd"/>
</dbReference>
<comment type="caution">
    <text evidence="12">The sequence shown here is derived from an EMBL/GenBank/DDBJ whole genome shotgun (WGS) entry which is preliminary data.</text>
</comment>
<evidence type="ECO:0000256" key="1">
    <source>
        <dbReference type="ARBA" id="ARBA00006847"/>
    </source>
</evidence>
<dbReference type="GO" id="GO:0051607">
    <property type="term" value="P:defense response to virus"/>
    <property type="evidence" value="ECO:0007669"/>
    <property type="project" value="UniProtKB-KW"/>
</dbReference>
<protein>
    <submittedName>
        <fullName evidence="12">CRISPR-associated helicase Cas3</fullName>
    </submittedName>
</protein>
<sequence length="716" mass="80402">MFYAHSHADLPKDSWHTLDDHLTGVALMAREFADSFNAGDWGHASGIGHDLGKYQPPFQKRLEGSKESVDHSGPGARWIHETIKGYGKLIAYTILGHHGGMPDGISGTHRDLEERLKTAADIRTCLPQTPQLPALKPPIRIQNGFQAAFFTRMLFSCLVDADFLDTERFLNPEKFHARSGTPPLRDLEHALTRHMQGFQATSPINEKRTEILKACLEAANQPPGLFSLTVPTGGGKTLASMAFALKHAGLHQLKRIIYVIPFTSIIEQNAEVFRDVLGEKAIIEHHSNFAPDPEEEDAQRLLAHRLASENWDAPVIVTTNVQFFESLFANKPSRCRKLHNIAGSVIILDEAQMLPPAYIEPCLAALKELTENYRASVVLCTATQPALEKGPHFEKGLNPEYIREIIPDPFHFHDAFRRTKLTLLGDQSDQNIADAITSTEQALCIVNTRKRAADIFSLLEEGENLFHLSARMCPAHRKQTLQAIRRCLHNKEVCRVVATQLVEAGVDVSFPMVFREMAGLDSICQAAGRCNRNGEIEGLGQIQVFQPQDGKSPKMFRRNIAAAESALRQFADDPFSPQAMHHYFKEAYWLSPTLDEKDIMPSFEEGRKSLLFPFRTVAEKFRLIENAMQPVLVPWDDHAQKLIEELTWYPHPSALLRKLQTYTVQVYPHEFRQLGEKGGIMMINGTYPALTGLDPWYSKDLGLVVDAETSPESFII</sequence>
<keyword evidence="7" id="KW-0347">Helicase</keyword>
<dbReference type="Gene3D" id="1.10.3210.30">
    <property type="match status" value="1"/>
</dbReference>
<dbReference type="PROSITE" id="PS51643">
    <property type="entry name" value="HD_CAS3"/>
    <property type="match status" value="1"/>
</dbReference>
<keyword evidence="6" id="KW-0378">Hydrolase</keyword>
<dbReference type="GO" id="GO:0004518">
    <property type="term" value="F:nuclease activity"/>
    <property type="evidence" value="ECO:0007669"/>
    <property type="project" value="UniProtKB-KW"/>
</dbReference>
<dbReference type="InterPro" id="IPR006474">
    <property type="entry name" value="Helicase_Cas3_CRISPR-ass_core"/>
</dbReference>
<evidence type="ECO:0000256" key="7">
    <source>
        <dbReference type="ARBA" id="ARBA00022806"/>
    </source>
</evidence>
<dbReference type="SUPFAM" id="SSF52540">
    <property type="entry name" value="P-loop containing nucleoside triphosphate hydrolases"/>
    <property type="match status" value="1"/>
</dbReference>
<dbReference type="OrthoDB" id="9810236at2"/>
<dbReference type="GO" id="GO:0005524">
    <property type="term" value="F:ATP binding"/>
    <property type="evidence" value="ECO:0007669"/>
    <property type="project" value="UniProtKB-KW"/>
</dbReference>
<keyword evidence="13" id="KW-1185">Reference proteome</keyword>
<dbReference type="NCBIfam" id="TIGR01587">
    <property type="entry name" value="cas3_core"/>
    <property type="match status" value="1"/>
</dbReference>
<evidence type="ECO:0000256" key="4">
    <source>
        <dbReference type="ARBA" id="ARBA00022723"/>
    </source>
</evidence>
<feature type="domain" description="HD Cas3-type" evidence="11">
    <location>
        <begin position="11"/>
        <end position="164"/>
    </location>
</feature>
<accession>A0A5Q4VDV4</accession>
<reference evidence="12 13" key="1">
    <citation type="submission" date="2019-06" db="EMBL/GenBank/DDBJ databases">
        <title>Desulfobotulus mexicanus sp. nov., a novel sulfate-reducing bacterium isolated from the sediment of an alkaline crater lake in Mexico.</title>
        <authorList>
            <person name="Hirschler-Rea A."/>
        </authorList>
    </citation>
    <scope>NUCLEOTIDE SEQUENCE [LARGE SCALE GENOMIC DNA]</scope>
    <source>
        <strain evidence="12 13">PAR22N</strain>
    </source>
</reference>
<dbReference type="InterPro" id="IPR038257">
    <property type="entry name" value="CRISPR-assoc_Cas3_HD_sf"/>
</dbReference>
<evidence type="ECO:0000256" key="8">
    <source>
        <dbReference type="ARBA" id="ARBA00022840"/>
    </source>
</evidence>
<dbReference type="GO" id="GO:0003723">
    <property type="term" value="F:RNA binding"/>
    <property type="evidence" value="ECO:0007669"/>
    <property type="project" value="TreeGrafter"/>
</dbReference>